<name>A0ABZ3E9J3_9GAMM</name>
<dbReference type="RefSeq" id="WP_342632466.1">
    <property type="nucleotide sequence ID" value="NZ_CP152380.1"/>
</dbReference>
<feature type="compositionally biased region" description="Acidic residues" evidence="1">
    <location>
        <begin position="48"/>
        <end position="66"/>
    </location>
</feature>
<feature type="region of interest" description="Disordered" evidence="1">
    <location>
        <begin position="43"/>
        <end position="66"/>
    </location>
</feature>
<accession>A0ABZ3E9J3</accession>
<proteinExistence type="predicted"/>
<reference evidence="2 3" key="1">
    <citation type="submission" date="2024-04" db="EMBL/GenBank/DDBJ databases">
        <title>Marinobacter sp. SBY-1.</title>
        <authorList>
            <person name="Pan C."/>
        </authorList>
    </citation>
    <scope>NUCLEOTIDE SEQUENCE [LARGE SCALE GENOMIC DNA]</scope>
    <source>
        <strain evidence="2 3">SBY-1</strain>
    </source>
</reference>
<dbReference type="EMBL" id="CP152380">
    <property type="protein sequence ID" value="XAF55724.1"/>
    <property type="molecule type" value="Genomic_DNA"/>
</dbReference>
<protein>
    <submittedName>
        <fullName evidence="2">Uncharacterized protein</fullName>
    </submittedName>
</protein>
<dbReference type="Proteomes" id="UP001445268">
    <property type="component" value="Chromosome"/>
</dbReference>
<organism evidence="2 3">
    <name type="scientific">Marinobacter alkaliphilus</name>
    <dbReference type="NCBI Taxonomy" id="254719"/>
    <lineage>
        <taxon>Bacteria</taxon>
        <taxon>Pseudomonadati</taxon>
        <taxon>Pseudomonadota</taxon>
        <taxon>Gammaproteobacteria</taxon>
        <taxon>Pseudomonadales</taxon>
        <taxon>Marinobacteraceae</taxon>
        <taxon>Marinobacter</taxon>
    </lineage>
</organism>
<keyword evidence="3" id="KW-1185">Reference proteome</keyword>
<evidence type="ECO:0000256" key="1">
    <source>
        <dbReference type="SAM" id="MobiDB-lite"/>
    </source>
</evidence>
<evidence type="ECO:0000313" key="2">
    <source>
        <dbReference type="EMBL" id="XAF55724.1"/>
    </source>
</evidence>
<sequence>MSRNILIKIALLVLILGGALMVLIKDDPRVPTGDINQIRPVMPVQESQYEEPVPEAQGEQDQEQNQ</sequence>
<gene>
    <name evidence="2" type="ORF">AAGT77_09370</name>
</gene>
<evidence type="ECO:0000313" key="3">
    <source>
        <dbReference type="Proteomes" id="UP001445268"/>
    </source>
</evidence>